<evidence type="ECO:0000256" key="4">
    <source>
        <dbReference type="ARBA" id="ARBA00023204"/>
    </source>
</evidence>
<dbReference type="Pfam" id="PF08676">
    <property type="entry name" value="MutL_C"/>
    <property type="match status" value="1"/>
</dbReference>
<dbReference type="SUPFAM" id="SSF54211">
    <property type="entry name" value="Ribosomal protein S5 domain 2-like"/>
    <property type="match status" value="1"/>
</dbReference>
<dbReference type="Gene3D" id="3.30.1540.20">
    <property type="entry name" value="MutL, C-terminal domain, dimerisation subdomain"/>
    <property type="match status" value="1"/>
</dbReference>
<dbReference type="InterPro" id="IPR036890">
    <property type="entry name" value="HATPase_C_sf"/>
</dbReference>
<comment type="similarity">
    <text evidence="1 5">Belongs to the DNA mismatch repair MutL/HexB family.</text>
</comment>
<dbReference type="Proteomes" id="UP001139365">
    <property type="component" value="Unassembled WGS sequence"/>
</dbReference>
<dbReference type="PANTHER" id="PTHR10073">
    <property type="entry name" value="DNA MISMATCH REPAIR PROTEIN MLH, PMS, MUTL"/>
    <property type="match status" value="1"/>
</dbReference>
<dbReference type="Pfam" id="PF13589">
    <property type="entry name" value="HATPase_c_3"/>
    <property type="match status" value="1"/>
</dbReference>
<dbReference type="SMART" id="SM00853">
    <property type="entry name" value="MutL_C"/>
    <property type="match status" value="1"/>
</dbReference>
<evidence type="ECO:0000313" key="9">
    <source>
        <dbReference type="Proteomes" id="UP001139365"/>
    </source>
</evidence>
<dbReference type="GO" id="GO:0006298">
    <property type="term" value="P:mismatch repair"/>
    <property type="evidence" value="ECO:0007669"/>
    <property type="project" value="UniProtKB-UniRule"/>
</dbReference>
<reference evidence="8 9" key="1">
    <citation type="submission" date="2022-03" db="EMBL/GenBank/DDBJ databases">
        <title>Metagenome-assembled genomes from swine fecal metagenomes.</title>
        <authorList>
            <person name="Holman D.B."/>
            <person name="Kommadath A."/>
        </authorList>
    </citation>
    <scope>NUCLEOTIDE SEQUENCE [LARGE SCALE GENOMIC DNA]</scope>
    <source>
        <strain evidence="8">SUG147</strain>
    </source>
</reference>
<dbReference type="InterPro" id="IPR002099">
    <property type="entry name" value="MutL/Mlh/PMS"/>
</dbReference>
<name>A0AAE3FE90_9BACT</name>
<dbReference type="GO" id="GO:0030983">
    <property type="term" value="F:mismatched DNA binding"/>
    <property type="evidence" value="ECO:0007669"/>
    <property type="project" value="InterPro"/>
</dbReference>
<keyword evidence="4 5" id="KW-0234">DNA repair</keyword>
<dbReference type="GO" id="GO:0140664">
    <property type="term" value="F:ATP-dependent DNA damage sensor activity"/>
    <property type="evidence" value="ECO:0007669"/>
    <property type="project" value="InterPro"/>
</dbReference>
<dbReference type="NCBIfam" id="TIGR00585">
    <property type="entry name" value="mutl"/>
    <property type="match status" value="1"/>
</dbReference>
<dbReference type="FunFam" id="3.30.565.10:FF:000003">
    <property type="entry name" value="DNA mismatch repair endonuclease MutL"/>
    <property type="match status" value="1"/>
</dbReference>
<evidence type="ECO:0000313" key="8">
    <source>
        <dbReference type="EMBL" id="MCI5754691.1"/>
    </source>
</evidence>
<organism evidence="8 9">
    <name type="scientific">Candidatus Colimorpha enterica</name>
    <dbReference type="NCBI Taxonomy" id="3083063"/>
    <lineage>
        <taxon>Bacteria</taxon>
        <taxon>Pseudomonadati</taxon>
        <taxon>Bacteroidota</taxon>
        <taxon>Bacteroidia</taxon>
        <taxon>Bacteroidales</taxon>
        <taxon>Candidatus Colimorpha</taxon>
    </lineage>
</organism>
<gene>
    <name evidence="5 8" type="primary">mutL</name>
    <name evidence="8" type="ORF">MR241_00150</name>
</gene>
<dbReference type="Gene3D" id="3.30.1370.100">
    <property type="entry name" value="MutL, C-terminal domain, regulatory subdomain"/>
    <property type="match status" value="1"/>
</dbReference>
<dbReference type="InterPro" id="IPR042121">
    <property type="entry name" value="MutL_C_regsub"/>
</dbReference>
<dbReference type="HAMAP" id="MF_00149">
    <property type="entry name" value="DNA_mis_repair"/>
    <property type="match status" value="1"/>
</dbReference>
<dbReference type="AlphaFoldDB" id="A0AAE3FE90"/>
<feature type="domain" description="MutL C-terminal dimerisation" evidence="6">
    <location>
        <begin position="475"/>
        <end position="621"/>
    </location>
</feature>
<dbReference type="Gene3D" id="3.30.565.10">
    <property type="entry name" value="Histidine kinase-like ATPase, C-terminal domain"/>
    <property type="match status" value="1"/>
</dbReference>
<dbReference type="PANTHER" id="PTHR10073:SF12">
    <property type="entry name" value="DNA MISMATCH REPAIR PROTEIN MLH1"/>
    <property type="match status" value="1"/>
</dbReference>
<dbReference type="InterPro" id="IPR014721">
    <property type="entry name" value="Ribsml_uS5_D2-typ_fold_subgr"/>
</dbReference>
<dbReference type="InterPro" id="IPR013507">
    <property type="entry name" value="DNA_mismatch_S5_2-like"/>
</dbReference>
<evidence type="ECO:0000259" key="7">
    <source>
        <dbReference type="SMART" id="SM01340"/>
    </source>
</evidence>
<dbReference type="GO" id="GO:0004519">
    <property type="term" value="F:endonuclease activity"/>
    <property type="evidence" value="ECO:0007669"/>
    <property type="project" value="UniProtKB-KW"/>
</dbReference>
<dbReference type="InterPro" id="IPR020568">
    <property type="entry name" value="Ribosomal_Su5_D2-typ_SF"/>
</dbReference>
<comment type="function">
    <text evidence="5">This protein is involved in the repair of mismatches in DNA. It is required for dam-dependent methyl-directed DNA mismatch repair. May act as a 'molecular matchmaker', a protein that promotes the formation of a stable complex between two or more DNA-binding proteins in an ATP-dependent manner without itself being part of a final effector complex.</text>
</comment>
<keyword evidence="8" id="KW-0378">Hydrolase</keyword>
<dbReference type="SMART" id="SM01340">
    <property type="entry name" value="DNA_mis_repair"/>
    <property type="match status" value="1"/>
</dbReference>
<dbReference type="Pfam" id="PF01119">
    <property type="entry name" value="DNA_mis_repair"/>
    <property type="match status" value="1"/>
</dbReference>
<dbReference type="EMBL" id="JALEMU010000002">
    <property type="protein sequence ID" value="MCI5754691.1"/>
    <property type="molecule type" value="Genomic_DNA"/>
</dbReference>
<dbReference type="PROSITE" id="PS00058">
    <property type="entry name" value="DNA_MISMATCH_REPAIR_1"/>
    <property type="match status" value="1"/>
</dbReference>
<dbReference type="InterPro" id="IPR038973">
    <property type="entry name" value="MutL/Mlh/Pms-like"/>
</dbReference>
<keyword evidence="8" id="KW-0255">Endonuclease</keyword>
<sequence length="664" mass="72967">MGIINVLDTQVANLIAAGEVVERPASAVKELLENAIDAGAGKITLEIKNGGISLIRVTDDGCGMTKDDALVCVKRHATSKISCAADLDGIATLGFRGEALAAISSVSKMRIMTRTKNSPTGIIIEFNAGKPVSVEEAGCPEGTSVIVEELFANVPARRKFLKRDAAETAAVAAVAEKIALSRPDISLRFIADGNLRFLTAGDGKLADVIYAVLGRDFAKKLAPVHDMTEGVSVSGFIGTPENCRGNRNYENFFINGRYVRCKTACAALEQAFSSYIPSDKYPACVICLEINPAFVDVNVHPQKMEVKFSNERPVFNAVYCAVRNTLMNRIDRPRLADSEPTRLSGDSYRLYNDIISVKTDTDEEAARIADERERLSAKYEQITVRAEAKEPVPHYEPPADVPKMSADIPETFPAVSGQPQVLPDITVPQINDHQPPVGTLPDADMLRENVTDIFPAPMTQPESEPEPPAVPWYRIAGVIFNTYVFVELEDRMLIIDKHAAHERIIFEKLRQNMKSGDPASQLLLLPVELTLTPEELAAAEEYRDELYRIGYTFSCADDGKTALIIAYPSALDTAQAKDMFTVLAAQLADGTGDVGTSRERTYEKALYQASCKAAVKGGREDLPENIRWIAEQVLTRSEIRYCPHGRPVAFEMTKSQFEKRFERI</sequence>
<dbReference type="SUPFAM" id="SSF55874">
    <property type="entry name" value="ATPase domain of HSP90 chaperone/DNA topoisomerase II/histidine kinase"/>
    <property type="match status" value="1"/>
</dbReference>
<dbReference type="InterPro" id="IPR014790">
    <property type="entry name" value="MutL_C"/>
</dbReference>
<feature type="domain" description="DNA mismatch repair protein S5" evidence="7">
    <location>
        <begin position="209"/>
        <end position="327"/>
    </location>
</feature>
<dbReference type="InterPro" id="IPR042120">
    <property type="entry name" value="MutL_C_dimsub"/>
</dbReference>
<evidence type="ECO:0000256" key="3">
    <source>
        <dbReference type="ARBA" id="ARBA00022763"/>
    </source>
</evidence>
<keyword evidence="8" id="KW-0540">Nuclease</keyword>
<keyword evidence="3 5" id="KW-0227">DNA damage</keyword>
<evidence type="ECO:0000256" key="1">
    <source>
        <dbReference type="ARBA" id="ARBA00006082"/>
    </source>
</evidence>
<evidence type="ECO:0000256" key="2">
    <source>
        <dbReference type="ARBA" id="ARBA00021975"/>
    </source>
</evidence>
<comment type="caution">
    <text evidence="8">The sequence shown here is derived from an EMBL/GenBank/DDBJ whole genome shotgun (WGS) entry which is preliminary data.</text>
</comment>
<dbReference type="InterPro" id="IPR037198">
    <property type="entry name" value="MutL_C_sf"/>
</dbReference>
<dbReference type="SUPFAM" id="SSF118116">
    <property type="entry name" value="DNA mismatch repair protein MutL"/>
    <property type="match status" value="1"/>
</dbReference>
<accession>A0AAE3FE90</accession>
<dbReference type="GO" id="GO:0005524">
    <property type="term" value="F:ATP binding"/>
    <property type="evidence" value="ECO:0007669"/>
    <property type="project" value="InterPro"/>
</dbReference>
<dbReference type="CDD" id="cd16926">
    <property type="entry name" value="HATPase_MutL-MLH-PMS-like"/>
    <property type="match status" value="1"/>
</dbReference>
<dbReference type="InterPro" id="IPR020667">
    <property type="entry name" value="DNA_mismatch_repair_MutL"/>
</dbReference>
<evidence type="ECO:0000259" key="6">
    <source>
        <dbReference type="SMART" id="SM00853"/>
    </source>
</evidence>
<proteinExistence type="inferred from homology"/>
<dbReference type="Gene3D" id="3.30.230.10">
    <property type="match status" value="1"/>
</dbReference>
<dbReference type="GO" id="GO:0016887">
    <property type="term" value="F:ATP hydrolysis activity"/>
    <property type="evidence" value="ECO:0007669"/>
    <property type="project" value="InterPro"/>
</dbReference>
<protein>
    <recommendedName>
        <fullName evidence="2 5">DNA mismatch repair protein MutL</fullName>
    </recommendedName>
</protein>
<evidence type="ECO:0000256" key="5">
    <source>
        <dbReference type="HAMAP-Rule" id="MF_00149"/>
    </source>
</evidence>
<dbReference type="GO" id="GO:0032300">
    <property type="term" value="C:mismatch repair complex"/>
    <property type="evidence" value="ECO:0007669"/>
    <property type="project" value="InterPro"/>
</dbReference>
<dbReference type="CDD" id="cd00782">
    <property type="entry name" value="MutL_Trans"/>
    <property type="match status" value="1"/>
</dbReference>
<dbReference type="InterPro" id="IPR014762">
    <property type="entry name" value="DNA_mismatch_repair_CS"/>
</dbReference>